<dbReference type="InterPro" id="IPR000924">
    <property type="entry name" value="Glu/Gln-tRNA-synth"/>
</dbReference>
<dbReference type="PANTHER" id="PTHR43311">
    <property type="entry name" value="GLUTAMATE--TRNA LIGASE"/>
    <property type="match status" value="1"/>
</dbReference>
<dbReference type="EMBL" id="UINC01001127">
    <property type="protein sequence ID" value="SUZ71638.1"/>
    <property type="molecule type" value="Genomic_DNA"/>
</dbReference>
<dbReference type="GO" id="GO:0006424">
    <property type="term" value="P:glutamyl-tRNA aminoacylation"/>
    <property type="evidence" value="ECO:0007669"/>
    <property type="project" value="TreeGrafter"/>
</dbReference>
<keyword evidence="4" id="KW-0862">Zinc</keyword>
<dbReference type="GO" id="GO:0004818">
    <property type="term" value="F:glutamate-tRNA ligase activity"/>
    <property type="evidence" value="ECO:0007669"/>
    <property type="project" value="TreeGrafter"/>
</dbReference>
<dbReference type="Gene3D" id="3.40.50.620">
    <property type="entry name" value="HUPs"/>
    <property type="match status" value="1"/>
</dbReference>
<dbReference type="PROSITE" id="PS00178">
    <property type="entry name" value="AA_TRNA_LIGASE_I"/>
    <property type="match status" value="1"/>
</dbReference>
<evidence type="ECO:0000256" key="1">
    <source>
        <dbReference type="ARBA" id="ARBA00022598"/>
    </source>
</evidence>
<evidence type="ECO:0000256" key="3">
    <source>
        <dbReference type="ARBA" id="ARBA00022741"/>
    </source>
</evidence>
<dbReference type="GO" id="GO:0005829">
    <property type="term" value="C:cytosol"/>
    <property type="evidence" value="ECO:0007669"/>
    <property type="project" value="TreeGrafter"/>
</dbReference>
<dbReference type="SUPFAM" id="SSF52374">
    <property type="entry name" value="Nucleotidylyl transferase"/>
    <property type="match status" value="1"/>
</dbReference>
<proteinExistence type="predicted"/>
<keyword evidence="6" id="KW-0030">Aminoacyl-tRNA synthetase</keyword>
<feature type="domain" description="Glutamyl/glutaminyl-tRNA synthetase class Ib catalytic" evidence="7">
    <location>
        <begin position="5"/>
        <end position="265"/>
    </location>
</feature>
<dbReference type="AlphaFoldDB" id="A0A381PYE8"/>
<keyword evidence="3" id="KW-0547">Nucleotide-binding</keyword>
<dbReference type="PANTHER" id="PTHR43311:SF1">
    <property type="entry name" value="GLUTAMYL-Q TRNA(ASP) SYNTHETASE"/>
    <property type="match status" value="1"/>
</dbReference>
<keyword evidence="2" id="KW-0479">Metal-binding</keyword>
<evidence type="ECO:0000256" key="6">
    <source>
        <dbReference type="ARBA" id="ARBA00023146"/>
    </source>
</evidence>
<accession>A0A381PYE8</accession>
<evidence type="ECO:0000259" key="7">
    <source>
        <dbReference type="Pfam" id="PF00749"/>
    </source>
</evidence>
<evidence type="ECO:0000313" key="8">
    <source>
        <dbReference type="EMBL" id="SUZ71638.1"/>
    </source>
</evidence>
<gene>
    <name evidence="8" type="ORF">METZ01_LOCUS24492</name>
</gene>
<dbReference type="InterPro" id="IPR020058">
    <property type="entry name" value="Glu/Gln-tRNA-synth_Ib_cat-dom"/>
</dbReference>
<dbReference type="InterPro" id="IPR001412">
    <property type="entry name" value="aa-tRNA-synth_I_CS"/>
</dbReference>
<reference evidence="8" key="1">
    <citation type="submission" date="2018-05" db="EMBL/GenBank/DDBJ databases">
        <authorList>
            <person name="Lanie J.A."/>
            <person name="Ng W.-L."/>
            <person name="Kazmierczak K.M."/>
            <person name="Andrzejewski T.M."/>
            <person name="Davidsen T.M."/>
            <person name="Wayne K.J."/>
            <person name="Tettelin H."/>
            <person name="Glass J.I."/>
            <person name="Rusch D."/>
            <person name="Podicherti R."/>
            <person name="Tsui H.-C.T."/>
            <person name="Winkler M.E."/>
        </authorList>
    </citation>
    <scope>NUCLEOTIDE SEQUENCE</scope>
</reference>
<keyword evidence="1" id="KW-0436">Ligase</keyword>
<evidence type="ECO:0000256" key="2">
    <source>
        <dbReference type="ARBA" id="ARBA00022723"/>
    </source>
</evidence>
<organism evidence="8">
    <name type="scientific">marine metagenome</name>
    <dbReference type="NCBI Taxonomy" id="408172"/>
    <lineage>
        <taxon>unclassified sequences</taxon>
        <taxon>metagenomes</taxon>
        <taxon>ecological metagenomes</taxon>
    </lineage>
</organism>
<dbReference type="PRINTS" id="PR00987">
    <property type="entry name" value="TRNASYNTHGLU"/>
</dbReference>
<evidence type="ECO:0000256" key="4">
    <source>
        <dbReference type="ARBA" id="ARBA00022833"/>
    </source>
</evidence>
<dbReference type="InterPro" id="IPR014729">
    <property type="entry name" value="Rossmann-like_a/b/a_fold"/>
</dbReference>
<keyword evidence="5" id="KW-0067">ATP-binding</keyword>
<sequence length="310" mass="34942">MSQPVTSRIAPTPSGFLHLGNAFNFLLTTLLVDFQDGHLHLRIDDLDGPRVDPASVEDIFVQLEWMGIDYNSGPSGPDELFKQYSQHTRMERYSNALQSLHNSGNLYACECSRSEIRQLSKSGNYPGTCRLKELDFQNASLSWRVHVPEHTYVSFKTFTHKTVKINVSQAMGDFVVKRRDGIPAYQLASVMDDLELGVNLVVRGEDLRASTAAQFFLAQCLNDQNFPATRFVHHRLITDNSGNKLSKSAGALSLKLLREKHQSPVWIYQETAKSLKLPFQQIQTLDNLKEVFRSAMLQKNGLQTLLEQGG</sequence>
<dbReference type="InterPro" id="IPR049940">
    <property type="entry name" value="GluQ/Sye"/>
</dbReference>
<protein>
    <recommendedName>
        <fullName evidence="7">Glutamyl/glutaminyl-tRNA synthetase class Ib catalytic domain-containing protein</fullName>
    </recommendedName>
</protein>
<dbReference type="Pfam" id="PF00749">
    <property type="entry name" value="tRNA-synt_1c"/>
    <property type="match status" value="1"/>
</dbReference>
<name>A0A381PYE8_9ZZZZ</name>
<evidence type="ECO:0000256" key="5">
    <source>
        <dbReference type="ARBA" id="ARBA00022840"/>
    </source>
</evidence>
<dbReference type="GO" id="GO:0005524">
    <property type="term" value="F:ATP binding"/>
    <property type="evidence" value="ECO:0007669"/>
    <property type="project" value="UniProtKB-KW"/>
</dbReference>